<dbReference type="InterPro" id="IPR036186">
    <property type="entry name" value="Serpin_sf"/>
</dbReference>
<evidence type="ECO:0000259" key="2">
    <source>
        <dbReference type="SMART" id="SM00093"/>
    </source>
</evidence>
<dbReference type="GO" id="GO:0004867">
    <property type="term" value="F:serine-type endopeptidase inhibitor activity"/>
    <property type="evidence" value="ECO:0007669"/>
    <property type="project" value="InterPro"/>
</dbReference>
<dbReference type="PANTHER" id="PTHR11461:SF186">
    <property type="entry name" value="SERPIN B4"/>
    <property type="match status" value="1"/>
</dbReference>
<dbReference type="Pfam" id="PF00079">
    <property type="entry name" value="Serpin"/>
    <property type="match status" value="2"/>
</dbReference>
<proteinExistence type="inferred from homology"/>
<dbReference type="Gene3D" id="2.30.39.10">
    <property type="entry name" value="Alpha-1-antitrypsin, domain 1"/>
    <property type="match status" value="1"/>
</dbReference>
<dbReference type="InterPro" id="IPR042185">
    <property type="entry name" value="Serpin_sf_2"/>
</dbReference>
<gene>
    <name evidence="3" type="primary">149R</name>
</gene>
<name>A7XCU0_9POXV</name>
<dbReference type="InterPro" id="IPR023796">
    <property type="entry name" value="Serpin_dom"/>
</dbReference>
<comment type="similarity">
    <text evidence="1">Belongs to the serpin family. Poxviruses subfamily.</text>
</comment>
<feature type="domain" description="Serpin" evidence="2">
    <location>
        <begin position="1"/>
        <end position="334"/>
    </location>
</feature>
<evidence type="ECO:0000313" key="3">
    <source>
        <dbReference type="EMBL" id="ABQ43625.1"/>
    </source>
</evidence>
<dbReference type="SMART" id="SM00093">
    <property type="entry name" value="SERPIN"/>
    <property type="match status" value="1"/>
</dbReference>
<protein>
    <submittedName>
        <fullName evidence="3">SERPIN/crmA ortholog</fullName>
    </submittedName>
</protein>
<dbReference type="Proteomes" id="UP000130031">
    <property type="component" value="Segment"/>
</dbReference>
<dbReference type="PANTHER" id="PTHR11461">
    <property type="entry name" value="SERINE PROTEASE INHIBITOR, SERPIN"/>
    <property type="match status" value="1"/>
</dbReference>
<organism evidence="3 4">
    <name type="scientific">Tanapox virus</name>
    <dbReference type="NCBI Taxonomy" id="99000"/>
    <lineage>
        <taxon>Viruses</taxon>
        <taxon>Varidnaviria</taxon>
        <taxon>Bamfordvirae</taxon>
        <taxon>Nucleocytoviricota</taxon>
        <taxon>Pokkesviricetes</taxon>
        <taxon>Chitovirales</taxon>
        <taxon>Poxviridae</taxon>
        <taxon>Chordopoxvirinae</taxon>
        <taxon>Yatapoxvirus</taxon>
        <taxon>Yatapoxvirus tanapox</taxon>
    </lineage>
</organism>
<sequence length="334" mass="38157">MNLFKELARNGKENIFISPLSISSVLSTLLLGASGETAKQLSSLIEPNCKNLGNTVLATKVYGDWKININPSFMEKVRDKFYLVDFDHNPEKVKKAINEWVKKLTNGKILNLIDSIGVDTKLLIANAIYFNETWKLPFEKKNTRLKNFWISDSEYKPVDMMHITDSYSFGYIENIKSKILEIPYNSGCSMIVILPDNINCLSTVEEQLSINNIVNWMNCMQMAEVSLMFPKIVISESYDLRESLFNIGITKIFSEEAEFNYLTKDRNIFVSKFFHKSYIEVTEEGTEAAAATYACVADSGNVLECNFYADHPFIFLIKDDETFSILFIGRFCLP</sequence>
<dbReference type="InterPro" id="IPR000215">
    <property type="entry name" value="Serpin_fam"/>
</dbReference>
<evidence type="ECO:0000256" key="1">
    <source>
        <dbReference type="ARBA" id="ARBA00008009"/>
    </source>
</evidence>
<dbReference type="SUPFAM" id="SSF56574">
    <property type="entry name" value="Serpins"/>
    <property type="match status" value="1"/>
</dbReference>
<reference evidence="3 4" key="1">
    <citation type="journal article" date="2007" name="Virus Res.">
        <title>Comparative genetic analysis of genomic DNA sequences of two human isolates of Tanapox virus.</title>
        <authorList>
            <person name="Nazarian S.H."/>
            <person name="Barrett J.W."/>
            <person name="Frace A.M."/>
            <person name="Olsen-Rasmussen M."/>
            <person name="Khristova M."/>
            <person name="Shaban M."/>
            <person name="Neering S."/>
            <person name="Li Y."/>
            <person name="Damon I.K."/>
            <person name="Esposito J.J."/>
            <person name="Essani K."/>
            <person name="McFadden G."/>
        </authorList>
    </citation>
    <scope>NUCLEOTIDE SEQUENCE [LARGE SCALE GENOMIC DNA]</scope>
    <source>
        <strain evidence="3">TPV-Kenya</strain>
    </source>
</reference>
<dbReference type="EMBL" id="EF420156">
    <property type="protein sequence ID" value="ABQ43625.1"/>
    <property type="molecule type" value="Genomic_DNA"/>
</dbReference>
<evidence type="ECO:0000313" key="4">
    <source>
        <dbReference type="Proteomes" id="UP000130031"/>
    </source>
</evidence>
<accession>A7XCU0</accession>
<dbReference type="Gene3D" id="3.30.497.10">
    <property type="entry name" value="Antithrombin, subunit I, domain 2"/>
    <property type="match status" value="1"/>
</dbReference>
<dbReference type="InterPro" id="IPR042178">
    <property type="entry name" value="Serpin_sf_1"/>
</dbReference>
<dbReference type="PROSITE" id="PS00284">
    <property type="entry name" value="SERPIN"/>
    <property type="match status" value="1"/>
</dbReference>
<dbReference type="GO" id="GO:0005615">
    <property type="term" value="C:extracellular space"/>
    <property type="evidence" value="ECO:0007669"/>
    <property type="project" value="InterPro"/>
</dbReference>
<dbReference type="MEROPS" id="I04.077"/>
<dbReference type="InterPro" id="IPR023795">
    <property type="entry name" value="Serpin_CS"/>
</dbReference>